<keyword evidence="4" id="KW-0946">Virion</keyword>
<dbReference type="Pfam" id="PF03863">
    <property type="entry name" value="Phage_mat-A"/>
    <property type="match status" value="2"/>
</dbReference>
<dbReference type="EMBL" id="FJ539134">
    <property type="protein sequence ID" value="ACT66757.1"/>
    <property type="molecule type" value="Genomic_RNA"/>
</dbReference>
<evidence type="ECO:0000256" key="5">
    <source>
        <dbReference type="ARBA" id="ARBA00023104"/>
    </source>
</evidence>
<keyword evidence="3" id="KW-1161">Viral attachment to host cell</keyword>
<dbReference type="Proteomes" id="UP000211100">
    <property type="component" value="Segment"/>
</dbReference>
<keyword evidence="2" id="KW-0945">Host-virus interaction</keyword>
<keyword evidence="6" id="KW-1160">Virus entry into host cell</keyword>
<comment type="subcellular location">
    <subcellularLocation>
        <location evidence="1">Virion</location>
    </subcellularLocation>
</comment>
<keyword evidence="5" id="KW-1175">Viral attachment to host cell pilus</keyword>
<dbReference type="SMR" id="C8YL81"/>
<name>C8YL81_9VIRU</name>
<protein>
    <submittedName>
        <fullName evidence="8">Assembly/maturation protein</fullName>
    </submittedName>
</protein>
<evidence type="ECO:0000256" key="4">
    <source>
        <dbReference type="ARBA" id="ARBA00022844"/>
    </source>
</evidence>
<evidence type="ECO:0000256" key="6">
    <source>
        <dbReference type="ARBA" id="ARBA00023296"/>
    </source>
</evidence>
<proteinExistence type="inferred from homology"/>
<comment type="similarity">
    <text evidence="7">Belongs to the Leviviricetes maturation protein family.</text>
</comment>
<reference evidence="8 9" key="1">
    <citation type="journal article" date="2009" name="J. Virol.">
        <title>Gene mapping and phylogenetic analysis of the complete genome from 30 single-stranded RNA male-specific coliphages (family Leviviridae).</title>
        <authorList>
            <person name="Friedman S.D."/>
            <person name="Genthner F.J."/>
            <person name="Gentry J."/>
            <person name="Sobsey M.D."/>
            <person name="Vinje J."/>
        </authorList>
    </citation>
    <scope>NUCLEOTIDE SEQUENCE [LARGE SCALE GENOMIC DNA]</scope>
    <source>
        <strain evidence="8">BR1</strain>
    </source>
</reference>
<evidence type="ECO:0000256" key="1">
    <source>
        <dbReference type="ARBA" id="ARBA00004328"/>
    </source>
</evidence>
<evidence type="ECO:0000256" key="7">
    <source>
        <dbReference type="ARBA" id="ARBA00035110"/>
    </source>
</evidence>
<sequence length="450" mass="51168">MPTLPRGLRFGSNGEVLNDFEALWFPERHTVDLSNGTCKLTGYITNLPGYSNIFPNKGVTVARTPYRSTVPVNHLGYRPVTTVEYIPDGTYVRLDGHVKFEGGLVNGSVDLTNYVISLAAQGGFDYQSVIGPRFSAHFSAFSTKYGVLLGEGRETLKYLLLLLRRMREGYRAVRRGDLKRLRNVISTFEPTSSKGRKARSEFSQTYRDKLTGNKVEVKPSEGKWNSSSASDLWLEFRYGLMPLFYDIQSVMEDFMRVHKKIAKIQRFSAGHGKLETVSSRFYPDVHFALEVTAVLQRRHRWGVIYQDTGSYATFNNGRLVPVKDWKTAAFALLNPAEVAWEVTPYSFVVDWFVNVGDMLEQMGQLYRHVDVVDGFDRKDIKLKSVSVRVLTGDSAHVAKFTLRQARLLHSYYSRVHTVAFPQISPQLDTEIRSVKHVIDSIALLTQRVKR</sequence>
<accession>C8YL81</accession>
<dbReference type="GO" id="GO:0044423">
    <property type="term" value="C:virion component"/>
    <property type="evidence" value="ECO:0007669"/>
    <property type="project" value="UniProtKB-KW"/>
</dbReference>
<dbReference type="GO" id="GO:0039666">
    <property type="term" value="P:virion attachment to host cell pilus"/>
    <property type="evidence" value="ECO:0007669"/>
    <property type="project" value="UniProtKB-KW"/>
</dbReference>
<evidence type="ECO:0000313" key="8">
    <source>
        <dbReference type="EMBL" id="ACT66757.1"/>
    </source>
</evidence>
<evidence type="ECO:0000256" key="3">
    <source>
        <dbReference type="ARBA" id="ARBA00022804"/>
    </source>
</evidence>
<evidence type="ECO:0000313" key="9">
    <source>
        <dbReference type="Proteomes" id="UP000211100"/>
    </source>
</evidence>
<organism evidence="8 9">
    <name type="scientific">Qubevirus faecium</name>
    <dbReference type="NCBI Taxonomy" id="39804"/>
    <lineage>
        <taxon>Viruses</taxon>
        <taxon>Riboviria</taxon>
        <taxon>Orthornavirae</taxon>
        <taxon>Lenarviricota</taxon>
        <taxon>Leviviricetes</taxon>
        <taxon>Norzivirales</taxon>
        <taxon>Fiersviridae</taxon>
        <taxon>Qubevirus</taxon>
    </lineage>
</organism>
<evidence type="ECO:0000256" key="2">
    <source>
        <dbReference type="ARBA" id="ARBA00022581"/>
    </source>
</evidence>
<dbReference type="InterPro" id="IPR005563">
    <property type="entry name" value="A_protein"/>
</dbReference>